<dbReference type="Pfam" id="PF13596">
    <property type="entry name" value="PAS_10"/>
    <property type="match status" value="1"/>
</dbReference>
<dbReference type="STRING" id="1423746.FD27_GL000835"/>
<dbReference type="Gene3D" id="3.30.450.20">
    <property type="entry name" value="PAS domain"/>
    <property type="match status" value="1"/>
</dbReference>
<evidence type="ECO:0000313" key="2">
    <source>
        <dbReference type="Proteomes" id="UP000051445"/>
    </source>
</evidence>
<reference evidence="1 2" key="1">
    <citation type="journal article" date="2015" name="Genome Announc.">
        <title>Expanding the biotechnology potential of lactobacilli through comparative genomics of 213 strains and associated genera.</title>
        <authorList>
            <person name="Sun Z."/>
            <person name="Harris H.M."/>
            <person name="McCann A."/>
            <person name="Guo C."/>
            <person name="Argimon S."/>
            <person name="Zhang W."/>
            <person name="Yang X."/>
            <person name="Jeffery I.B."/>
            <person name="Cooney J.C."/>
            <person name="Kagawa T.F."/>
            <person name="Liu W."/>
            <person name="Song Y."/>
            <person name="Salvetti E."/>
            <person name="Wrobel A."/>
            <person name="Rasinkangas P."/>
            <person name="Parkhill J."/>
            <person name="Rea M.C."/>
            <person name="O'Sullivan O."/>
            <person name="Ritari J."/>
            <person name="Douillard F.P."/>
            <person name="Paul Ross R."/>
            <person name="Yang R."/>
            <person name="Briner A.E."/>
            <person name="Felis G.E."/>
            <person name="de Vos W.M."/>
            <person name="Barrangou R."/>
            <person name="Klaenhammer T.R."/>
            <person name="Caufield P.W."/>
            <person name="Cui Y."/>
            <person name="Zhang H."/>
            <person name="O'Toole P.W."/>
        </authorList>
    </citation>
    <scope>NUCLEOTIDE SEQUENCE [LARGE SCALE GENOMIC DNA]</scope>
    <source>
        <strain evidence="1 2">DSM 13145</strain>
    </source>
</reference>
<dbReference type="Proteomes" id="UP000051445">
    <property type="component" value="Unassembled WGS sequence"/>
</dbReference>
<proteinExistence type="predicted"/>
<protein>
    <submittedName>
        <fullName evidence="1">NADPH-dependent FMN reductase</fullName>
    </submittedName>
</protein>
<dbReference type="EMBL" id="AZER01000016">
    <property type="protein sequence ID" value="KRL27087.1"/>
    <property type="molecule type" value="Genomic_DNA"/>
</dbReference>
<gene>
    <name evidence="1" type="ORF">FD27_GL000835</name>
</gene>
<dbReference type="AlphaFoldDB" id="A0A0R1P464"/>
<sequence length="161" mass="18656">MTGGPILNNAYINFYSGKLSLEEVDALFRTMPYELDYINADDQYEWYSPNPWRDDDRLHQRLNHHVYGCHPKRVLPMVKQVLQLLKSGKKDMLESPQIMDGKRTLIRYYAVRAVNGHYLGTLQVTEYVEHIAQLTEQHAFEHGIVEGKVPDAITSASQHQK</sequence>
<dbReference type="RefSeq" id="WP_057750630.1">
    <property type="nucleotide sequence ID" value="NZ_AZER01000016.1"/>
</dbReference>
<organism evidence="1 2">
    <name type="scientific">Limosilactobacillus frumenti DSM 13145</name>
    <dbReference type="NCBI Taxonomy" id="1423746"/>
    <lineage>
        <taxon>Bacteria</taxon>
        <taxon>Bacillati</taxon>
        <taxon>Bacillota</taxon>
        <taxon>Bacilli</taxon>
        <taxon>Lactobacillales</taxon>
        <taxon>Lactobacillaceae</taxon>
        <taxon>Limosilactobacillus</taxon>
    </lineage>
</organism>
<evidence type="ECO:0000313" key="1">
    <source>
        <dbReference type="EMBL" id="KRL27087.1"/>
    </source>
</evidence>
<dbReference type="OrthoDB" id="9769774at2"/>
<comment type="caution">
    <text evidence="1">The sequence shown here is derived from an EMBL/GenBank/DDBJ whole genome shotgun (WGS) entry which is preliminary data.</text>
</comment>
<accession>A0A0R1P464</accession>
<keyword evidence="2" id="KW-1185">Reference proteome</keyword>
<name>A0A0R1P464_9LACO</name>
<dbReference type="PATRIC" id="fig|1423746.3.peg.843"/>